<comment type="function">
    <text evidence="12">Catalyzes the cyclization of GTP to (8S)-3',8-cyclo-7,8-dihydroguanosine 5'-triphosphate.</text>
</comment>
<dbReference type="InterPro" id="IPR007197">
    <property type="entry name" value="rSAM"/>
</dbReference>
<dbReference type="GO" id="GO:0046872">
    <property type="term" value="F:metal ion binding"/>
    <property type="evidence" value="ECO:0007669"/>
    <property type="project" value="UniProtKB-KW"/>
</dbReference>
<dbReference type="SFLD" id="SFLDG01067">
    <property type="entry name" value="SPASM/twitch_domain_containing"/>
    <property type="match status" value="1"/>
</dbReference>
<feature type="binding site" evidence="12">
    <location>
        <position position="68"/>
    </location>
    <ligand>
        <name>S-adenosyl-L-methionine</name>
        <dbReference type="ChEBI" id="CHEBI:59789"/>
    </ligand>
</feature>
<evidence type="ECO:0000256" key="7">
    <source>
        <dbReference type="ARBA" id="ARBA00023014"/>
    </source>
</evidence>
<dbReference type="SUPFAM" id="SSF102114">
    <property type="entry name" value="Radical SAM enzymes"/>
    <property type="match status" value="1"/>
</dbReference>
<feature type="binding site" evidence="12">
    <location>
        <position position="26"/>
    </location>
    <ligand>
        <name>S-adenosyl-L-methionine</name>
        <dbReference type="ChEBI" id="CHEBI:59789"/>
    </ligand>
</feature>
<accession>W6N370</accession>
<dbReference type="Pfam" id="PF06463">
    <property type="entry name" value="Mob_synth_C"/>
    <property type="match status" value="1"/>
</dbReference>
<evidence type="ECO:0000259" key="13">
    <source>
        <dbReference type="PROSITE" id="PS51918"/>
    </source>
</evidence>
<sequence length="319" mass="36012">MIDKYKRNINYLRISLTDRCNLRCRYCMPEEGVVPKLNHEDILRFEQILKIIKASSLIGINKIRYTGGEPLIMNGIDNLIYETSSIEGIEDISITTNGILLCDAAGDLKKAGLNRVNISLDTLNEKKFNSITRGGDLNKVIQAIEKCISLGYSPVKINVVLLKGINDDEIQDFINLTLDMPIHVRFIELMPMGTAVDLYKDENIKCDEIIKNFTVLEHITNEKSSTAELYKLPDAKGLVGFIRPISCKFCSSCNRIRLTSTGTIKPCLHSKQEYDIKPYIENEENLILLLKKIILSKPVEHHLEAGISSSEKMMYEIGG</sequence>
<feature type="binding site" evidence="12">
    <location>
        <position position="13"/>
    </location>
    <ligand>
        <name>GTP</name>
        <dbReference type="ChEBI" id="CHEBI:37565"/>
    </ligand>
</feature>
<evidence type="ECO:0000256" key="2">
    <source>
        <dbReference type="ARBA" id="ARBA00022485"/>
    </source>
</evidence>
<dbReference type="InterPro" id="IPR006638">
    <property type="entry name" value="Elp3/MiaA/NifB-like_rSAM"/>
</dbReference>
<comment type="caution">
    <text evidence="14">The sequence shown here is derived from an EMBL/GenBank/DDBJ whole genome shotgun (WGS) entry which is preliminary data.</text>
</comment>
<dbReference type="InterPro" id="IPR010505">
    <property type="entry name" value="MoaA_twitch"/>
</dbReference>
<gene>
    <name evidence="12" type="primary">moaA</name>
    <name evidence="14" type="ORF">CTDIVETGP_0370</name>
</gene>
<evidence type="ECO:0000256" key="3">
    <source>
        <dbReference type="ARBA" id="ARBA00022691"/>
    </source>
</evidence>
<comment type="subunit">
    <text evidence="12">Monomer and homodimer.</text>
</comment>
<dbReference type="RefSeq" id="WP_017752326.1">
    <property type="nucleotide sequence ID" value="NZ_CBXI010000005.1"/>
</dbReference>
<feature type="binding site" evidence="12">
    <location>
        <position position="24"/>
    </location>
    <ligand>
        <name>[4Fe-4S] cluster</name>
        <dbReference type="ChEBI" id="CHEBI:49883"/>
        <label>1</label>
        <note>4Fe-4S-S-AdoMet</note>
    </ligand>
</feature>
<dbReference type="InterPro" id="IPR058240">
    <property type="entry name" value="rSAM_sf"/>
</dbReference>
<evidence type="ECO:0000313" key="14">
    <source>
        <dbReference type="EMBL" id="CDL90300.1"/>
    </source>
</evidence>
<proteinExistence type="inferred from homology"/>
<dbReference type="HAMAP" id="MF_01225_B">
    <property type="entry name" value="MoaA_B"/>
    <property type="match status" value="1"/>
</dbReference>
<name>W6N370_CLOTY</name>
<feature type="binding site" evidence="12">
    <location>
        <position position="95"/>
    </location>
    <ligand>
        <name>GTP</name>
        <dbReference type="ChEBI" id="CHEBI:37565"/>
    </ligand>
</feature>
<comment type="catalytic activity">
    <reaction evidence="11 12">
        <text>GTP + AH2 + S-adenosyl-L-methionine = (8S)-3',8-cyclo-7,8-dihydroguanosine 5'-triphosphate + 5'-deoxyadenosine + L-methionine + A + H(+)</text>
        <dbReference type="Rhea" id="RHEA:49576"/>
        <dbReference type="ChEBI" id="CHEBI:13193"/>
        <dbReference type="ChEBI" id="CHEBI:15378"/>
        <dbReference type="ChEBI" id="CHEBI:17319"/>
        <dbReference type="ChEBI" id="CHEBI:17499"/>
        <dbReference type="ChEBI" id="CHEBI:37565"/>
        <dbReference type="ChEBI" id="CHEBI:57844"/>
        <dbReference type="ChEBI" id="CHEBI:59789"/>
        <dbReference type="ChEBI" id="CHEBI:131766"/>
        <dbReference type="EC" id="4.1.99.22"/>
    </reaction>
</comment>
<dbReference type="GO" id="GO:0061799">
    <property type="term" value="F:cyclic pyranopterin monophosphate synthase activity"/>
    <property type="evidence" value="ECO:0007669"/>
    <property type="project" value="TreeGrafter"/>
</dbReference>
<dbReference type="GO" id="GO:0006777">
    <property type="term" value="P:Mo-molybdopterin cofactor biosynthetic process"/>
    <property type="evidence" value="ECO:0007669"/>
    <property type="project" value="UniProtKB-UniRule"/>
</dbReference>
<dbReference type="UniPathway" id="UPA00344"/>
<keyword evidence="9 12" id="KW-0501">Molybdenum cofactor biosynthesis</keyword>
<keyword evidence="8 12" id="KW-0342">GTP-binding</keyword>
<dbReference type="Pfam" id="PF04055">
    <property type="entry name" value="Radical_SAM"/>
    <property type="match status" value="1"/>
</dbReference>
<comment type="pathway">
    <text evidence="12">Cofactor biosynthesis; molybdopterin biosynthesis.</text>
</comment>
<feature type="binding site" evidence="12">
    <location>
        <position position="267"/>
    </location>
    <ligand>
        <name>[4Fe-4S] cluster</name>
        <dbReference type="ChEBI" id="CHEBI:49883"/>
        <label>2</label>
        <note>4Fe-4S-substrate</note>
    </ligand>
</feature>
<organism evidence="14 15">
    <name type="scientific">Clostridium tyrobutyricum DIVETGP</name>
    <dbReference type="NCBI Taxonomy" id="1408889"/>
    <lineage>
        <taxon>Bacteria</taxon>
        <taxon>Bacillati</taxon>
        <taxon>Bacillota</taxon>
        <taxon>Clostridia</taxon>
        <taxon>Eubacteriales</taxon>
        <taxon>Clostridiaceae</taxon>
        <taxon>Clostridium</taxon>
    </lineage>
</organism>
<protein>
    <recommendedName>
        <fullName evidence="1 12">GTP 3',8-cyclase</fullName>
        <ecNumber evidence="1 12">4.1.99.22</ecNumber>
    </recommendedName>
    <alternativeName>
        <fullName evidence="12">Molybdenum cofactor biosynthesis protein A</fullName>
    </alternativeName>
</protein>
<evidence type="ECO:0000256" key="5">
    <source>
        <dbReference type="ARBA" id="ARBA00022741"/>
    </source>
</evidence>
<dbReference type="PANTHER" id="PTHR22960:SF0">
    <property type="entry name" value="MOLYBDENUM COFACTOR BIOSYNTHESIS PROTEIN 1"/>
    <property type="match status" value="1"/>
</dbReference>
<feature type="domain" description="Radical SAM core" evidence="13">
    <location>
        <begin position="4"/>
        <end position="228"/>
    </location>
</feature>
<feature type="binding site" evidence="12">
    <location>
        <position position="190"/>
    </location>
    <ligand>
        <name>S-adenosyl-L-methionine</name>
        <dbReference type="ChEBI" id="CHEBI:59789"/>
    </ligand>
</feature>
<keyword evidence="3 12" id="KW-0949">S-adenosyl-L-methionine</keyword>
<keyword evidence="15" id="KW-1185">Reference proteome</keyword>
<feature type="binding site" evidence="12">
    <location>
        <position position="156"/>
    </location>
    <ligand>
        <name>GTP</name>
        <dbReference type="ChEBI" id="CHEBI:37565"/>
    </ligand>
</feature>
<evidence type="ECO:0000256" key="10">
    <source>
        <dbReference type="ARBA" id="ARBA00023239"/>
    </source>
</evidence>
<evidence type="ECO:0000256" key="8">
    <source>
        <dbReference type="ARBA" id="ARBA00023134"/>
    </source>
</evidence>
<evidence type="ECO:0000256" key="12">
    <source>
        <dbReference type="HAMAP-Rule" id="MF_01225"/>
    </source>
</evidence>
<dbReference type="EMBL" id="CBXI010000005">
    <property type="protein sequence ID" value="CDL90300.1"/>
    <property type="molecule type" value="Genomic_DNA"/>
</dbReference>
<dbReference type="InterPro" id="IPR000385">
    <property type="entry name" value="MoaA_NifB_PqqE_Fe-S-bd_CS"/>
</dbReference>
<feature type="binding site" evidence="12">
    <location>
        <position position="20"/>
    </location>
    <ligand>
        <name>[4Fe-4S] cluster</name>
        <dbReference type="ChEBI" id="CHEBI:49883"/>
        <label>1</label>
        <note>4Fe-4S-S-AdoMet</note>
    </ligand>
</feature>
<feature type="binding site" evidence="12">
    <location>
        <position position="27"/>
    </location>
    <ligand>
        <name>[4Fe-4S] cluster</name>
        <dbReference type="ChEBI" id="CHEBI:49883"/>
        <label>1</label>
        <note>4Fe-4S-S-AdoMet</note>
    </ligand>
</feature>
<dbReference type="GO" id="GO:0005525">
    <property type="term" value="F:GTP binding"/>
    <property type="evidence" value="ECO:0007669"/>
    <property type="project" value="UniProtKB-UniRule"/>
</dbReference>
<evidence type="ECO:0000256" key="11">
    <source>
        <dbReference type="ARBA" id="ARBA00048697"/>
    </source>
</evidence>
<comment type="similarity">
    <text evidence="12">Belongs to the radical SAM superfamily. MoaA family.</text>
</comment>
<keyword evidence="2 12" id="KW-0004">4Fe-4S</keyword>
<evidence type="ECO:0000256" key="4">
    <source>
        <dbReference type="ARBA" id="ARBA00022723"/>
    </source>
</evidence>
<dbReference type="GeneID" id="29418249"/>
<dbReference type="Gene3D" id="3.20.20.70">
    <property type="entry name" value="Aldolase class I"/>
    <property type="match status" value="1"/>
</dbReference>
<dbReference type="SFLD" id="SFLDG01383">
    <property type="entry name" value="cyclic_pyranopterin_phosphate"/>
    <property type="match status" value="1"/>
</dbReference>
<evidence type="ECO:0000256" key="9">
    <source>
        <dbReference type="ARBA" id="ARBA00023150"/>
    </source>
</evidence>
<keyword evidence="5 12" id="KW-0547">Nucleotide-binding</keyword>
<dbReference type="InterPro" id="IPR013483">
    <property type="entry name" value="MoaA"/>
</dbReference>
<dbReference type="AlphaFoldDB" id="W6N370"/>
<keyword evidence="7 12" id="KW-0411">Iron-sulfur</keyword>
<reference evidence="14 15" key="1">
    <citation type="journal article" date="2015" name="Genome Announc.">
        <title>Draft Genome Sequence of Clostridium tyrobutyricum Strain DIVETGP, Isolated from Cow's Milk for Grana Padano Production.</title>
        <authorList>
            <person name="Soggiu A."/>
            <person name="Piras C."/>
            <person name="Gaiarsa S."/>
            <person name="Sassera D."/>
            <person name="Roncada P."/>
            <person name="Bendixen E."/>
            <person name="Brasca M."/>
            <person name="Bonizzi L."/>
        </authorList>
    </citation>
    <scope>NUCLEOTIDE SEQUENCE [LARGE SCALE GENOMIC DNA]</scope>
    <source>
        <strain evidence="14 15">DIVETGP</strain>
    </source>
</reference>
<dbReference type="SMART" id="SM00729">
    <property type="entry name" value="Elp3"/>
    <property type="match status" value="1"/>
</dbReference>
<feature type="binding site" evidence="12">
    <location>
        <position position="119"/>
    </location>
    <ligand>
        <name>S-adenosyl-L-methionine</name>
        <dbReference type="ChEBI" id="CHEBI:59789"/>
    </ligand>
</feature>
<dbReference type="SFLD" id="SFLDS00029">
    <property type="entry name" value="Radical_SAM"/>
    <property type="match status" value="1"/>
</dbReference>
<evidence type="ECO:0000256" key="1">
    <source>
        <dbReference type="ARBA" id="ARBA00012167"/>
    </source>
</evidence>
<keyword evidence="6 12" id="KW-0408">Iron</keyword>
<dbReference type="InterPro" id="IPR050105">
    <property type="entry name" value="MoCo_biosynth_MoaA/MoaC"/>
</dbReference>
<dbReference type="PROSITE" id="PS51918">
    <property type="entry name" value="RADICAL_SAM"/>
    <property type="match status" value="1"/>
</dbReference>
<evidence type="ECO:0000313" key="15">
    <source>
        <dbReference type="Proteomes" id="UP000019482"/>
    </source>
</evidence>
<dbReference type="InterPro" id="IPR040064">
    <property type="entry name" value="MoaA-like"/>
</dbReference>
<dbReference type="GO" id="GO:1904047">
    <property type="term" value="F:S-adenosyl-L-methionine binding"/>
    <property type="evidence" value="ECO:0007669"/>
    <property type="project" value="UniProtKB-UniRule"/>
</dbReference>
<dbReference type="EC" id="4.1.99.22" evidence="1 12"/>
<dbReference type="OrthoDB" id="9763993at2"/>
<dbReference type="NCBIfam" id="NF001199">
    <property type="entry name" value="PRK00164.2-1"/>
    <property type="match status" value="1"/>
</dbReference>
<dbReference type="PANTHER" id="PTHR22960">
    <property type="entry name" value="MOLYBDOPTERIN COFACTOR SYNTHESIS PROTEIN A"/>
    <property type="match status" value="1"/>
</dbReference>
<feature type="binding site" evidence="12">
    <location>
        <position position="253"/>
    </location>
    <ligand>
        <name>[4Fe-4S] cluster</name>
        <dbReference type="ChEBI" id="CHEBI:49883"/>
        <label>2</label>
        <note>4Fe-4S-substrate</note>
    </ligand>
</feature>
<dbReference type="NCBIfam" id="TIGR02666">
    <property type="entry name" value="moaA"/>
    <property type="match status" value="1"/>
</dbReference>
<feature type="binding site" evidence="12">
    <location>
        <begin position="255"/>
        <end position="257"/>
    </location>
    <ligand>
        <name>GTP</name>
        <dbReference type="ChEBI" id="CHEBI:37565"/>
    </ligand>
</feature>
<dbReference type="Proteomes" id="UP000019482">
    <property type="component" value="Unassembled WGS sequence"/>
</dbReference>
<feature type="binding site" evidence="12">
    <location>
        <position position="250"/>
    </location>
    <ligand>
        <name>[4Fe-4S] cluster</name>
        <dbReference type="ChEBI" id="CHEBI:49883"/>
        <label>2</label>
        <note>4Fe-4S-substrate</note>
    </ligand>
</feature>
<dbReference type="PROSITE" id="PS01305">
    <property type="entry name" value="MOAA_NIFB_PQQE"/>
    <property type="match status" value="1"/>
</dbReference>
<evidence type="ECO:0000256" key="6">
    <source>
        <dbReference type="ARBA" id="ARBA00023004"/>
    </source>
</evidence>
<dbReference type="SFLD" id="SFLDG01386">
    <property type="entry name" value="main_SPASM_domain-containing"/>
    <property type="match status" value="1"/>
</dbReference>
<dbReference type="CDD" id="cd01335">
    <property type="entry name" value="Radical_SAM"/>
    <property type="match status" value="1"/>
</dbReference>
<comment type="cofactor">
    <cofactor evidence="12">
        <name>[4Fe-4S] cluster</name>
        <dbReference type="ChEBI" id="CHEBI:49883"/>
    </cofactor>
    <text evidence="12">Binds 2 [4Fe-4S] clusters. Binds 1 [4Fe-4S] cluster coordinated with 3 cysteines and an exchangeable S-adenosyl-L-methionine and 1 [4Fe-4S] cluster coordinated with 3 cysteines and the GTP-derived substrate.</text>
</comment>
<dbReference type="GO" id="GO:0051539">
    <property type="term" value="F:4 iron, 4 sulfur cluster binding"/>
    <property type="evidence" value="ECO:0007669"/>
    <property type="project" value="UniProtKB-UniRule"/>
</dbReference>
<feature type="binding site" evidence="12">
    <location>
        <position position="64"/>
    </location>
    <ligand>
        <name>GTP</name>
        <dbReference type="ChEBI" id="CHEBI:37565"/>
    </ligand>
</feature>
<dbReference type="InterPro" id="IPR013785">
    <property type="entry name" value="Aldolase_TIM"/>
</dbReference>
<keyword evidence="10 12" id="KW-0456">Lyase</keyword>
<keyword evidence="4 12" id="KW-0479">Metal-binding</keyword>
<dbReference type="GO" id="GO:0061798">
    <property type="term" value="F:GTP 3',8'-cyclase activity"/>
    <property type="evidence" value="ECO:0007669"/>
    <property type="project" value="UniProtKB-UniRule"/>
</dbReference>